<dbReference type="InterPro" id="IPR015867">
    <property type="entry name" value="N-reg_PII/ATP_PRibTrfase_C"/>
</dbReference>
<dbReference type="Gene3D" id="3.30.70.120">
    <property type="match status" value="1"/>
</dbReference>
<accession>A0ABV0GHU2</accession>
<dbReference type="PANTHER" id="PTHR23419">
    <property type="entry name" value="DIVALENT CATION TOLERANCE CUTA-RELATED"/>
    <property type="match status" value="1"/>
</dbReference>
<dbReference type="InterPro" id="IPR011322">
    <property type="entry name" value="N-reg_PII-like_a/b"/>
</dbReference>
<gene>
    <name evidence="2" type="primary">cutA</name>
    <name evidence="2" type="ORF">ABDJ40_17850</name>
</gene>
<name>A0ABV0GHU2_9BURK</name>
<comment type="caution">
    <text evidence="2">The sequence shown here is derived from an EMBL/GenBank/DDBJ whole genome shotgun (WGS) entry which is preliminary data.</text>
</comment>
<proteinExistence type="inferred from homology"/>
<protein>
    <submittedName>
        <fullName evidence="2">Divalent-cation tolerance protein CutA</fullName>
    </submittedName>
</protein>
<dbReference type="Pfam" id="PF03091">
    <property type="entry name" value="CutA1"/>
    <property type="match status" value="1"/>
</dbReference>
<sequence length="113" mass="12549">MTAPDPDRPLLMLTTLPSREAAQALAREVVQRRLAACAQIQAIESIYRWQGEVCEDPEWRLLLKTTQGRQAELAALVADLHPYELPALLSLPVQWTEPAFAAWMAESVASPQA</sequence>
<dbReference type="InterPro" id="IPR004323">
    <property type="entry name" value="Ion_tolerance_CutA"/>
</dbReference>
<dbReference type="PANTHER" id="PTHR23419:SF8">
    <property type="entry name" value="FI09726P"/>
    <property type="match status" value="1"/>
</dbReference>
<reference evidence="2 3" key="1">
    <citation type="submission" date="2024-05" db="EMBL/GenBank/DDBJ databases">
        <title>Roseateles sp. 2.12 16S ribosomal RNA gene Genome sequencing and assembly.</title>
        <authorList>
            <person name="Woo H."/>
        </authorList>
    </citation>
    <scope>NUCLEOTIDE SEQUENCE [LARGE SCALE GENOMIC DNA]</scope>
    <source>
        <strain evidence="2 3">2.12</strain>
    </source>
</reference>
<evidence type="ECO:0000313" key="3">
    <source>
        <dbReference type="Proteomes" id="UP001462640"/>
    </source>
</evidence>
<dbReference type="SUPFAM" id="SSF54913">
    <property type="entry name" value="GlnB-like"/>
    <property type="match status" value="1"/>
</dbReference>
<organism evidence="2 3">
    <name type="scientific">Roseateles flavus</name>
    <dbReference type="NCBI Taxonomy" id="3149041"/>
    <lineage>
        <taxon>Bacteria</taxon>
        <taxon>Pseudomonadati</taxon>
        <taxon>Pseudomonadota</taxon>
        <taxon>Betaproteobacteria</taxon>
        <taxon>Burkholderiales</taxon>
        <taxon>Sphaerotilaceae</taxon>
        <taxon>Roseateles</taxon>
    </lineage>
</organism>
<dbReference type="RefSeq" id="WP_347611720.1">
    <property type="nucleotide sequence ID" value="NZ_JBDPZC010000008.1"/>
</dbReference>
<dbReference type="EMBL" id="JBDPZC010000008">
    <property type="protein sequence ID" value="MEO3714637.1"/>
    <property type="molecule type" value="Genomic_DNA"/>
</dbReference>
<evidence type="ECO:0000313" key="2">
    <source>
        <dbReference type="EMBL" id="MEO3714637.1"/>
    </source>
</evidence>
<keyword evidence="3" id="KW-1185">Reference proteome</keyword>
<evidence type="ECO:0000256" key="1">
    <source>
        <dbReference type="ARBA" id="ARBA00010169"/>
    </source>
</evidence>
<dbReference type="Proteomes" id="UP001462640">
    <property type="component" value="Unassembled WGS sequence"/>
</dbReference>
<comment type="similarity">
    <text evidence="1">Belongs to the CutA family.</text>
</comment>